<dbReference type="CDD" id="cd01948">
    <property type="entry name" value="EAL"/>
    <property type="match status" value="1"/>
</dbReference>
<evidence type="ECO:0000313" key="3">
    <source>
        <dbReference type="Proteomes" id="UP000286806"/>
    </source>
</evidence>
<dbReference type="InterPro" id="IPR050706">
    <property type="entry name" value="Cyclic-di-GMP_PDE-like"/>
</dbReference>
<dbReference type="SMART" id="SM00052">
    <property type="entry name" value="EAL"/>
    <property type="match status" value="1"/>
</dbReference>
<dbReference type="GO" id="GO:0071111">
    <property type="term" value="F:cyclic-guanylate-specific phosphodiesterase activity"/>
    <property type="evidence" value="ECO:0007669"/>
    <property type="project" value="InterPro"/>
</dbReference>
<dbReference type="SUPFAM" id="SSF141868">
    <property type="entry name" value="EAL domain-like"/>
    <property type="match status" value="1"/>
</dbReference>
<sequence length="351" mass="39627">MFHSIQTESEAILLDRLCRNLHLRNFLSMADETSWIFINVSPQVIVNGKHYGAYFSDLLQRYGIPPHRIVVEILEGGIHDEALLAEAVGYYRELGCLVAIDDFGAGHSNFERIWRIAPDIVKLDRSVIAQAAQNRSVARVLPNLVNLIHESGSLALIEGVETENEALIAMDSGIDFVQGFYFGRPSEELIQPGAEDNRIAELCGKFKTYSDDLEARQRKELTQYVEAFKRSASRIQAGACIEQACAEFLGQERAERCFMLNAEGMQLGKSHVSRYRENKMDPRFLPVSNAEGANWSRRHYFRRAVNNPGEVQTTRPYLSVAEANMCITLSIAIQADEDTRVFCCDLDWRGT</sequence>
<reference evidence="2 3" key="1">
    <citation type="journal article" date="2019" name="Front. Microbiol.">
        <title>Genomes of Neutrophilic Sulfur-Oxidizing Chemolithoautotrophs Representing 9 Proteobacterial Species From 8 Genera.</title>
        <authorList>
            <person name="Watanabe T."/>
            <person name="Kojima H."/>
            <person name="Umezawa K."/>
            <person name="Hori C."/>
            <person name="Takasuka T.E."/>
            <person name="Kato Y."/>
            <person name="Fukui M."/>
        </authorList>
    </citation>
    <scope>NUCLEOTIDE SEQUENCE [LARGE SCALE GENOMIC DNA]</scope>
    <source>
        <strain evidence="2 3">TTN</strain>
    </source>
</reference>
<dbReference type="Gene3D" id="3.30.450.20">
    <property type="entry name" value="PAS domain"/>
    <property type="match status" value="1"/>
</dbReference>
<dbReference type="InterPro" id="IPR001633">
    <property type="entry name" value="EAL_dom"/>
</dbReference>
<dbReference type="Gene3D" id="3.20.20.450">
    <property type="entry name" value="EAL domain"/>
    <property type="match status" value="1"/>
</dbReference>
<dbReference type="SUPFAM" id="SSF103190">
    <property type="entry name" value="Sensory domain-like"/>
    <property type="match status" value="1"/>
</dbReference>
<name>A0A401JZ39_9PROT</name>
<comment type="caution">
    <text evidence="2">The sequence shown here is derived from an EMBL/GenBank/DDBJ whole genome shotgun (WGS) entry which is preliminary data.</text>
</comment>
<dbReference type="PANTHER" id="PTHR33121">
    <property type="entry name" value="CYCLIC DI-GMP PHOSPHODIESTERASE PDEF"/>
    <property type="match status" value="1"/>
</dbReference>
<dbReference type="EMBL" id="BGOW01000030">
    <property type="protein sequence ID" value="GCB01971.1"/>
    <property type="molecule type" value="Genomic_DNA"/>
</dbReference>
<keyword evidence="3" id="KW-1185">Reference proteome</keyword>
<feature type="domain" description="EAL" evidence="1">
    <location>
        <begin position="1"/>
        <end position="199"/>
    </location>
</feature>
<dbReference type="InterPro" id="IPR029151">
    <property type="entry name" value="Sensor-like_sf"/>
</dbReference>
<proteinExistence type="predicted"/>
<dbReference type="Pfam" id="PF00563">
    <property type="entry name" value="EAL"/>
    <property type="match status" value="1"/>
</dbReference>
<dbReference type="Proteomes" id="UP000286806">
    <property type="component" value="Unassembled WGS sequence"/>
</dbReference>
<dbReference type="AlphaFoldDB" id="A0A401JZ39"/>
<evidence type="ECO:0000313" key="2">
    <source>
        <dbReference type="EMBL" id="GCB01971.1"/>
    </source>
</evidence>
<organism evidence="2 3">
    <name type="scientific">Sulfuriferula multivorans</name>
    <dbReference type="NCBI Taxonomy" id="1559896"/>
    <lineage>
        <taxon>Bacteria</taxon>
        <taxon>Pseudomonadati</taxon>
        <taxon>Pseudomonadota</taxon>
        <taxon>Betaproteobacteria</taxon>
        <taxon>Nitrosomonadales</taxon>
        <taxon>Sulfuricellaceae</taxon>
        <taxon>Sulfuriferula</taxon>
    </lineage>
</organism>
<dbReference type="PANTHER" id="PTHR33121:SF76">
    <property type="entry name" value="SIGNALING PROTEIN"/>
    <property type="match status" value="1"/>
</dbReference>
<accession>A0A401JZ39</accession>
<dbReference type="PROSITE" id="PS50883">
    <property type="entry name" value="EAL"/>
    <property type="match status" value="1"/>
</dbReference>
<dbReference type="InterPro" id="IPR035919">
    <property type="entry name" value="EAL_sf"/>
</dbReference>
<protein>
    <submittedName>
        <fullName evidence="2">FOG: EAL domain</fullName>
    </submittedName>
</protein>
<gene>
    <name evidence="2" type="ORF">SFMTTN_2786</name>
</gene>
<evidence type="ECO:0000259" key="1">
    <source>
        <dbReference type="PROSITE" id="PS50883"/>
    </source>
</evidence>